<dbReference type="InterPro" id="IPR055513">
    <property type="entry name" value="DUF7086"/>
</dbReference>
<dbReference type="PANTHER" id="PTHR34272:SF1">
    <property type="entry name" value="EXPRESSED PROTEIN"/>
    <property type="match status" value="1"/>
</dbReference>
<dbReference type="STRING" id="35608.A0A2U1LIE7"/>
<name>A0A2U1LIE7_ARTAN</name>
<accession>A0A2U1LIE7</accession>
<reference evidence="4 5" key="1">
    <citation type="journal article" date="2018" name="Mol. Plant">
        <title>The genome of Artemisia annua provides insight into the evolution of Asteraceae family and artemisinin biosynthesis.</title>
        <authorList>
            <person name="Shen Q."/>
            <person name="Zhang L."/>
            <person name="Liao Z."/>
            <person name="Wang S."/>
            <person name="Yan T."/>
            <person name="Shi P."/>
            <person name="Liu M."/>
            <person name="Fu X."/>
            <person name="Pan Q."/>
            <person name="Wang Y."/>
            <person name="Lv Z."/>
            <person name="Lu X."/>
            <person name="Zhang F."/>
            <person name="Jiang W."/>
            <person name="Ma Y."/>
            <person name="Chen M."/>
            <person name="Hao X."/>
            <person name="Li L."/>
            <person name="Tang Y."/>
            <person name="Lv G."/>
            <person name="Zhou Y."/>
            <person name="Sun X."/>
            <person name="Brodelius P.E."/>
            <person name="Rose J.K.C."/>
            <person name="Tang K."/>
        </authorList>
    </citation>
    <scope>NUCLEOTIDE SEQUENCE [LARGE SCALE GENOMIC DNA]</scope>
    <source>
        <strain evidence="5">cv. Huhao1</strain>
        <tissue evidence="4">Leaf</tissue>
    </source>
</reference>
<dbReference type="EMBL" id="PKPP01009213">
    <property type="protein sequence ID" value="PWA48771.1"/>
    <property type="molecule type" value="Genomic_DNA"/>
</dbReference>
<evidence type="ECO:0000313" key="4">
    <source>
        <dbReference type="EMBL" id="PWA48771.1"/>
    </source>
</evidence>
<comment type="caution">
    <text evidence="4">The sequence shown here is derived from an EMBL/GenBank/DDBJ whole genome shotgun (WGS) entry which is preliminary data.</text>
</comment>
<evidence type="ECO:0000313" key="5">
    <source>
        <dbReference type="Proteomes" id="UP000245207"/>
    </source>
</evidence>
<sequence>MSSRTRKLSVRDDDLLDQSSSEEARTTQQEQQPQPPPVNNDQDQDEDYLRKTELTMYFLVQEPTKENPDQEPPRQEQPQQKAQAVTAPGQRRARKKPTNLPGHGKSATVEPPFPWATDRRAQVHSMKYLLDKGIKTISGDGECKRCQKVFQIEYNLEEKFSEIAEYVAKNKFDLCDRAPKVWTNPVLPKCNFCNQDNCVKPVINKKKSINWLFLLLGQMLGCCTLGQLKYFCKHTGNHRTGAKDRVLFLTYLGLCKQVNPDGPFDLRE</sequence>
<gene>
    <name evidence="4" type="ORF">CTI12_AA410840</name>
    <name evidence="3" type="ORF">CTI12_AA510520</name>
</gene>
<evidence type="ECO:0000313" key="3">
    <source>
        <dbReference type="EMBL" id="PWA43962.1"/>
    </source>
</evidence>
<protein>
    <recommendedName>
        <fullName evidence="2">DUF7086 domain-containing protein</fullName>
    </recommendedName>
</protein>
<dbReference type="AlphaFoldDB" id="A0A2U1LIE7"/>
<dbReference type="Proteomes" id="UP000245207">
    <property type="component" value="Unassembled WGS sequence"/>
</dbReference>
<feature type="region of interest" description="Disordered" evidence="1">
    <location>
        <begin position="1"/>
        <end position="113"/>
    </location>
</feature>
<dbReference type="EMBL" id="PKPP01011533">
    <property type="protein sequence ID" value="PWA43962.1"/>
    <property type="molecule type" value="Genomic_DNA"/>
</dbReference>
<evidence type="ECO:0000256" key="1">
    <source>
        <dbReference type="SAM" id="MobiDB-lite"/>
    </source>
</evidence>
<dbReference type="OrthoDB" id="1900495at2759"/>
<feature type="compositionally biased region" description="Basic and acidic residues" evidence="1">
    <location>
        <begin position="63"/>
        <end position="74"/>
    </location>
</feature>
<organism evidence="4 5">
    <name type="scientific">Artemisia annua</name>
    <name type="common">Sweet wormwood</name>
    <dbReference type="NCBI Taxonomy" id="35608"/>
    <lineage>
        <taxon>Eukaryota</taxon>
        <taxon>Viridiplantae</taxon>
        <taxon>Streptophyta</taxon>
        <taxon>Embryophyta</taxon>
        <taxon>Tracheophyta</taxon>
        <taxon>Spermatophyta</taxon>
        <taxon>Magnoliopsida</taxon>
        <taxon>eudicotyledons</taxon>
        <taxon>Gunneridae</taxon>
        <taxon>Pentapetalae</taxon>
        <taxon>asterids</taxon>
        <taxon>campanulids</taxon>
        <taxon>Asterales</taxon>
        <taxon>Asteraceae</taxon>
        <taxon>Asteroideae</taxon>
        <taxon>Anthemideae</taxon>
        <taxon>Artemisiinae</taxon>
        <taxon>Artemisia</taxon>
    </lineage>
</organism>
<evidence type="ECO:0000259" key="2">
    <source>
        <dbReference type="Pfam" id="PF23324"/>
    </source>
</evidence>
<proteinExistence type="predicted"/>
<dbReference type="Pfam" id="PF23324">
    <property type="entry name" value="DUF7086"/>
    <property type="match status" value="1"/>
</dbReference>
<keyword evidence="5" id="KW-1185">Reference proteome</keyword>
<feature type="domain" description="DUF7086" evidence="2">
    <location>
        <begin position="126"/>
        <end position="258"/>
    </location>
</feature>
<dbReference type="PANTHER" id="PTHR34272">
    <property type="entry name" value="EXPRESSED PROTEIN"/>
    <property type="match status" value="1"/>
</dbReference>